<organism evidence="17 18">
    <name type="scientific">Magnusiomyces paraingens</name>
    <dbReference type="NCBI Taxonomy" id="2606893"/>
    <lineage>
        <taxon>Eukaryota</taxon>
        <taxon>Fungi</taxon>
        <taxon>Dikarya</taxon>
        <taxon>Ascomycota</taxon>
        <taxon>Saccharomycotina</taxon>
        <taxon>Dipodascomycetes</taxon>
        <taxon>Dipodascales</taxon>
        <taxon>Dipodascaceae</taxon>
        <taxon>Magnusiomyces</taxon>
    </lineage>
</organism>
<dbReference type="NCBIfam" id="TIGR01802">
    <property type="entry name" value="CM_pl-yst"/>
    <property type="match status" value="1"/>
</dbReference>
<dbReference type="OrthoDB" id="191918at2759"/>
<dbReference type="FunFam" id="1.10.590.10:FF:000002">
    <property type="entry name" value="Chorismate mutase"/>
    <property type="match status" value="1"/>
</dbReference>
<dbReference type="GeneID" id="43581694"/>
<name>A0A5E8BMN8_9ASCO</name>
<evidence type="ECO:0000256" key="8">
    <source>
        <dbReference type="ARBA" id="ARBA00022533"/>
    </source>
</evidence>
<comment type="subcellular location">
    <subcellularLocation>
        <location evidence="1">Cytoplasm</location>
    </subcellularLocation>
</comment>
<evidence type="ECO:0000256" key="5">
    <source>
        <dbReference type="ARBA" id="ARBA00020296"/>
    </source>
</evidence>
<dbReference type="RefSeq" id="XP_031853485.1">
    <property type="nucleotide sequence ID" value="XM_031997594.1"/>
</dbReference>
<protein>
    <recommendedName>
        <fullName evidence="5 15">Chorismate mutase</fullName>
        <ecNumber evidence="4 15">5.4.99.5</ecNumber>
    </recommendedName>
</protein>
<dbReference type="GO" id="GO:0006571">
    <property type="term" value="P:tyrosine biosynthetic process"/>
    <property type="evidence" value="ECO:0007669"/>
    <property type="project" value="UniProtKB-KW"/>
</dbReference>
<dbReference type="PANTHER" id="PTHR21145:SF12">
    <property type="entry name" value="CHORISMATE MUTASE"/>
    <property type="match status" value="1"/>
</dbReference>
<dbReference type="GO" id="GO:0046417">
    <property type="term" value="P:chorismate metabolic process"/>
    <property type="evidence" value="ECO:0007669"/>
    <property type="project" value="InterPro"/>
</dbReference>
<dbReference type="InterPro" id="IPR008238">
    <property type="entry name" value="Chorismate_mutase_AroQ_euk"/>
</dbReference>
<reference evidence="17 18" key="1">
    <citation type="submission" date="2019-09" db="EMBL/GenBank/DDBJ databases">
        <authorList>
            <person name="Brejova B."/>
        </authorList>
    </citation>
    <scope>NUCLEOTIDE SEQUENCE [LARGE SCALE GENOMIC DNA]</scope>
</reference>
<keyword evidence="10 15" id="KW-0057">Aromatic amino acid biosynthesis</keyword>
<keyword evidence="12 15" id="KW-0413">Isomerase</keyword>
<dbReference type="UniPathway" id="UPA00120">
    <property type="reaction ID" value="UER00203"/>
</dbReference>
<evidence type="ECO:0000313" key="17">
    <source>
        <dbReference type="EMBL" id="VVT50775.1"/>
    </source>
</evidence>
<dbReference type="Proteomes" id="UP000398389">
    <property type="component" value="Unassembled WGS sequence"/>
</dbReference>
<evidence type="ECO:0000256" key="10">
    <source>
        <dbReference type="ARBA" id="ARBA00023141"/>
    </source>
</evidence>
<gene>
    <name evidence="17" type="ORF">SAPINGB_P002876</name>
</gene>
<evidence type="ECO:0000256" key="15">
    <source>
        <dbReference type="PIRNR" id="PIRNR017318"/>
    </source>
</evidence>
<dbReference type="PIRSF" id="PIRSF017318">
    <property type="entry name" value="Chor_mut_AroQ_eu"/>
    <property type="match status" value="1"/>
</dbReference>
<dbReference type="Gene3D" id="1.10.590.10">
    <property type="entry name" value="Chorismate mutase, AroQ class superfamily, eukaryotic"/>
    <property type="match status" value="1"/>
</dbReference>
<keyword evidence="6" id="KW-0963">Cytoplasm</keyword>
<dbReference type="Pfam" id="PF01817">
    <property type="entry name" value="CM_2"/>
    <property type="match status" value="1"/>
</dbReference>
<evidence type="ECO:0000256" key="13">
    <source>
        <dbReference type="ARBA" id="ARBA00023979"/>
    </source>
</evidence>
<dbReference type="InterPro" id="IPR002701">
    <property type="entry name" value="CM_II_prokaryot"/>
</dbReference>
<dbReference type="GO" id="GO:0009094">
    <property type="term" value="P:L-phenylalanine biosynthetic process"/>
    <property type="evidence" value="ECO:0007669"/>
    <property type="project" value="UniProtKB-KW"/>
</dbReference>
<evidence type="ECO:0000259" key="16">
    <source>
        <dbReference type="Pfam" id="PF01817"/>
    </source>
</evidence>
<comment type="function">
    <text evidence="14">Catalyzes the Claisen rearrangement of chorismate to prephenate. Acts at the first branch point in the aromatic amino acid pathway where it steers biosynthesis towards phenylalanine and tyrosine, and away from tryptophan.</text>
</comment>
<comment type="pathway">
    <text evidence="2">Metabolic intermediate biosynthesis; prephenate biosynthesis; prephenate from chorismate: step 1/1.</text>
</comment>
<dbReference type="SUPFAM" id="SSF48600">
    <property type="entry name" value="Chorismate mutase II"/>
    <property type="match status" value="1"/>
</dbReference>
<dbReference type="EC" id="5.4.99.5" evidence="4 15"/>
<accession>A0A5E8BMN8</accession>
<dbReference type="InterPro" id="IPR036263">
    <property type="entry name" value="Chorismate_II_sf"/>
</dbReference>
<evidence type="ECO:0000256" key="2">
    <source>
        <dbReference type="ARBA" id="ARBA00004817"/>
    </source>
</evidence>
<evidence type="ECO:0000256" key="1">
    <source>
        <dbReference type="ARBA" id="ARBA00004496"/>
    </source>
</evidence>
<dbReference type="AlphaFoldDB" id="A0A5E8BMN8"/>
<keyword evidence="7" id="KW-0827">Tyrosine biosynthesis</keyword>
<evidence type="ECO:0000256" key="7">
    <source>
        <dbReference type="ARBA" id="ARBA00022498"/>
    </source>
</evidence>
<keyword evidence="9 15" id="KW-0028">Amino-acid biosynthesis</keyword>
<dbReference type="PROSITE" id="PS51169">
    <property type="entry name" value="CHORISMATE_MUT_3"/>
    <property type="match status" value="1"/>
</dbReference>
<evidence type="ECO:0000256" key="6">
    <source>
        <dbReference type="ARBA" id="ARBA00022490"/>
    </source>
</evidence>
<evidence type="ECO:0000313" key="18">
    <source>
        <dbReference type="Proteomes" id="UP000398389"/>
    </source>
</evidence>
<evidence type="ECO:0000256" key="4">
    <source>
        <dbReference type="ARBA" id="ARBA00012404"/>
    </source>
</evidence>
<keyword evidence="18" id="KW-1185">Reference proteome</keyword>
<evidence type="ECO:0000256" key="14">
    <source>
        <dbReference type="ARBA" id="ARBA00055515"/>
    </source>
</evidence>
<evidence type="ECO:0000256" key="9">
    <source>
        <dbReference type="ARBA" id="ARBA00022605"/>
    </source>
</evidence>
<keyword evidence="11" id="KW-0584">Phenylalanine biosynthesis</keyword>
<proteinExistence type="predicted"/>
<feature type="domain" description="Chorismate mutase" evidence="16">
    <location>
        <begin position="161"/>
        <end position="264"/>
    </location>
</feature>
<dbReference type="EMBL" id="CABVLU010000002">
    <property type="protein sequence ID" value="VVT50775.1"/>
    <property type="molecule type" value="Genomic_DNA"/>
</dbReference>
<comment type="catalytic activity">
    <reaction evidence="13">
        <text>chorismate = prephenate</text>
        <dbReference type="Rhea" id="RHEA:13897"/>
        <dbReference type="ChEBI" id="CHEBI:29748"/>
        <dbReference type="ChEBI" id="CHEBI:29934"/>
        <dbReference type="EC" id="5.4.99.5"/>
    </reaction>
    <physiologicalReaction direction="left-to-right" evidence="13">
        <dbReference type="Rhea" id="RHEA:13898"/>
    </physiologicalReaction>
</comment>
<dbReference type="GO" id="GO:0004106">
    <property type="term" value="F:chorismate mutase activity"/>
    <property type="evidence" value="ECO:0007669"/>
    <property type="project" value="UniProtKB-UniRule"/>
</dbReference>
<dbReference type="GO" id="GO:0005737">
    <property type="term" value="C:cytoplasm"/>
    <property type="evidence" value="ECO:0007669"/>
    <property type="project" value="UniProtKB-SubCell"/>
</dbReference>
<sequence length="277" mass="32140">MPILRRFFSRILPVNKMDFSNPSSVLDLANIRETLTRLEDTILFNLIERAQFFTSPSIYNPTAIPIPNWSGSFFDWVLFESECIQSKVRRYQSPDEEPFTPRADLPASILPSLNYPHVLAWYTNEVNINEEIKELYIKQIVPLVAAGDQDQSENFGSTALADLECLQALSRRIHFGKFVAESKFQSETELFTKLILERDARGIEQAITKPEVEARILDRIEKKAETYGVDPTLRWSEKPQGKVDPKAVRRIYEEWIIPLTRKVEVDYLLRRLESETK</sequence>
<evidence type="ECO:0000256" key="3">
    <source>
        <dbReference type="ARBA" id="ARBA00011738"/>
    </source>
</evidence>
<keyword evidence="8" id="KW-0021">Allosteric enzyme</keyword>
<comment type="subunit">
    <text evidence="3">Homodimer.</text>
</comment>
<evidence type="ECO:0000256" key="12">
    <source>
        <dbReference type="ARBA" id="ARBA00023235"/>
    </source>
</evidence>
<dbReference type="InterPro" id="IPR037039">
    <property type="entry name" value="CM_AroQ_sf_eucaryotic"/>
</dbReference>
<evidence type="ECO:0000256" key="11">
    <source>
        <dbReference type="ARBA" id="ARBA00023222"/>
    </source>
</evidence>
<dbReference type="PANTHER" id="PTHR21145">
    <property type="entry name" value="CHORISMATE MUTASE"/>
    <property type="match status" value="1"/>
</dbReference>